<dbReference type="CDD" id="cd01065">
    <property type="entry name" value="NAD_bind_Shikimate_DH"/>
    <property type="match status" value="1"/>
</dbReference>
<evidence type="ECO:0000313" key="6">
    <source>
        <dbReference type="Proteomes" id="UP000184474"/>
    </source>
</evidence>
<dbReference type="Gene3D" id="3.40.50.720">
    <property type="entry name" value="NAD(P)-binding Rossmann-like Domain"/>
    <property type="match status" value="1"/>
</dbReference>
<evidence type="ECO:0000256" key="1">
    <source>
        <dbReference type="ARBA" id="ARBA00004871"/>
    </source>
</evidence>
<keyword evidence="3" id="KW-0057">Aromatic amino acid biosynthesis</keyword>
<dbReference type="InterPro" id="IPR046346">
    <property type="entry name" value="Aminoacid_DH-like_N_sf"/>
</dbReference>
<reference evidence="6" key="1">
    <citation type="submission" date="2016-11" db="EMBL/GenBank/DDBJ databases">
        <authorList>
            <person name="Varghese N."/>
            <person name="Submissions S."/>
        </authorList>
    </citation>
    <scope>NUCLEOTIDE SEQUENCE [LARGE SCALE GENOMIC DNA]</scope>
    <source>
        <strain evidence="6">DSM 26134</strain>
    </source>
</reference>
<dbReference type="SUPFAM" id="SSF53223">
    <property type="entry name" value="Aminoacid dehydrogenase-like, N-terminal domain"/>
    <property type="match status" value="1"/>
</dbReference>
<dbReference type="PANTHER" id="PTHR21089">
    <property type="entry name" value="SHIKIMATE DEHYDROGENASE"/>
    <property type="match status" value="1"/>
</dbReference>
<dbReference type="GO" id="GO:0009423">
    <property type="term" value="P:chorismate biosynthetic process"/>
    <property type="evidence" value="ECO:0007669"/>
    <property type="project" value="TreeGrafter"/>
</dbReference>
<dbReference type="Gene3D" id="3.40.50.10860">
    <property type="entry name" value="Leucine Dehydrogenase, chain A, domain 1"/>
    <property type="match status" value="1"/>
</dbReference>
<evidence type="ECO:0000256" key="2">
    <source>
        <dbReference type="ARBA" id="ARBA00023002"/>
    </source>
</evidence>
<protein>
    <submittedName>
        <fullName evidence="5">Shikimate dehydrogenase</fullName>
    </submittedName>
</protein>
<gene>
    <name evidence="5" type="ORF">SAMN04488028_101366</name>
</gene>
<dbReference type="RefSeq" id="WP_073118880.1">
    <property type="nucleotide sequence ID" value="NZ_FRAA01000001.1"/>
</dbReference>
<accession>A0A1M6JY23</accession>
<dbReference type="InterPro" id="IPR022893">
    <property type="entry name" value="Shikimate_DH_fam"/>
</dbReference>
<dbReference type="PANTHER" id="PTHR21089:SF1">
    <property type="entry name" value="BIFUNCTIONAL 3-DEHYDROQUINATE DEHYDRATASE_SHIKIMATE DEHYDROGENASE, CHLOROPLASTIC"/>
    <property type="match status" value="1"/>
</dbReference>
<keyword evidence="3" id="KW-0028">Amino-acid biosynthesis</keyword>
<dbReference type="GO" id="GO:0005829">
    <property type="term" value="C:cytosol"/>
    <property type="evidence" value="ECO:0007669"/>
    <property type="project" value="TreeGrafter"/>
</dbReference>
<dbReference type="Pfam" id="PF08501">
    <property type="entry name" value="Shikimate_dh_N"/>
    <property type="match status" value="1"/>
</dbReference>
<dbReference type="GO" id="GO:0009073">
    <property type="term" value="P:aromatic amino acid family biosynthetic process"/>
    <property type="evidence" value="ECO:0007669"/>
    <property type="project" value="UniProtKB-KW"/>
</dbReference>
<keyword evidence="6" id="KW-1185">Reference proteome</keyword>
<organism evidence="5 6">
    <name type="scientific">Reichenbachiella agariperforans</name>
    <dbReference type="NCBI Taxonomy" id="156994"/>
    <lineage>
        <taxon>Bacteria</taxon>
        <taxon>Pseudomonadati</taxon>
        <taxon>Bacteroidota</taxon>
        <taxon>Cytophagia</taxon>
        <taxon>Cytophagales</taxon>
        <taxon>Reichenbachiellaceae</taxon>
        <taxon>Reichenbachiella</taxon>
    </lineage>
</organism>
<feature type="domain" description="Shikimate dehydrogenase substrate binding N-terminal" evidence="4">
    <location>
        <begin position="6"/>
        <end position="89"/>
    </location>
</feature>
<keyword evidence="2" id="KW-0560">Oxidoreductase</keyword>
<dbReference type="InterPro" id="IPR013708">
    <property type="entry name" value="Shikimate_DH-bd_N"/>
</dbReference>
<dbReference type="STRING" id="156994.SAMN04488028_101366"/>
<dbReference type="GO" id="GO:0019632">
    <property type="term" value="P:shikimate metabolic process"/>
    <property type="evidence" value="ECO:0007669"/>
    <property type="project" value="TreeGrafter"/>
</dbReference>
<proteinExistence type="predicted"/>
<sequence length="246" mass="27839">MKLFGLIGKTLHYSFSKNYFTEKYQKENIPNCEYELFELEQINEFPKLLAQHTGTLSGLNVTIPYKLEVMQYLDEIDSHAAAIQAVNTIKFMPDGKLKGYNTDYYGFKSSIEDWDLKGKKALVLGTGGASKAIKKALEDLNIPYLMVSRTASTDCISYDQLSETPETLKEHHLIINTTPLGTYPDVSDKANLPYQSLTPEHRLFDLVYNPETTAFMQEGLNAGALVKNGYKMLVGQAEKAWEIWNQ</sequence>
<dbReference type="AlphaFoldDB" id="A0A1M6JY23"/>
<dbReference type="GO" id="GO:0004764">
    <property type="term" value="F:shikimate 3-dehydrogenase (NADP+) activity"/>
    <property type="evidence" value="ECO:0007669"/>
    <property type="project" value="InterPro"/>
</dbReference>
<dbReference type="EMBL" id="FRAA01000001">
    <property type="protein sequence ID" value="SHJ51594.1"/>
    <property type="molecule type" value="Genomic_DNA"/>
</dbReference>
<comment type="pathway">
    <text evidence="1">Metabolic intermediate biosynthesis; chorismate biosynthesis; chorismate from D-erythrose 4-phosphate and phosphoenolpyruvate: step 4/7.</text>
</comment>
<name>A0A1M6JY23_REIAG</name>
<dbReference type="SUPFAM" id="SSF51735">
    <property type="entry name" value="NAD(P)-binding Rossmann-fold domains"/>
    <property type="match status" value="1"/>
</dbReference>
<dbReference type="InterPro" id="IPR036291">
    <property type="entry name" value="NAD(P)-bd_dom_sf"/>
</dbReference>
<dbReference type="GO" id="GO:0050661">
    <property type="term" value="F:NADP binding"/>
    <property type="evidence" value="ECO:0007669"/>
    <property type="project" value="TreeGrafter"/>
</dbReference>
<evidence type="ECO:0000256" key="3">
    <source>
        <dbReference type="ARBA" id="ARBA00023141"/>
    </source>
</evidence>
<evidence type="ECO:0000259" key="4">
    <source>
        <dbReference type="Pfam" id="PF08501"/>
    </source>
</evidence>
<dbReference type="Proteomes" id="UP000184474">
    <property type="component" value="Unassembled WGS sequence"/>
</dbReference>
<evidence type="ECO:0000313" key="5">
    <source>
        <dbReference type="EMBL" id="SHJ51594.1"/>
    </source>
</evidence>